<dbReference type="GO" id="GO:0045144">
    <property type="term" value="P:meiotic sister chromatid segregation"/>
    <property type="evidence" value="ECO:0007669"/>
    <property type="project" value="InterPro"/>
</dbReference>
<dbReference type="Pfam" id="PF07557">
    <property type="entry name" value="Shugoshin_C"/>
    <property type="match status" value="1"/>
</dbReference>
<proteinExistence type="inferred from homology"/>
<sequence length="312" mass="35765">MQLLKIMEDIFVDDSKSNVSVGCTDKPKVAEMAKGNMRSSGRRTLADISNIPLQPSTSNNNPHRSSNTIKEHNKQLQKEKAALMKLLSEKNKIIEESRVEGHKLRVTLQKIQEQNLQLAQSNTQMLMELNSVKERNKALNHELGCKNGLISVMKLDLENRTCQTNDADNNKATEVKETETEVSAFAENNEDKLYITSKRHKSKSLVPSVEKVQGDEVGKNRRIQTRRQSSIFKVDEPKPIKDTIEIENVDDDDDDKMKVNDLIKSKEEGDDIQDYKPQENRKTFVSRPLREAAKKVQSYKEIKVNMKMRRDK</sequence>
<evidence type="ECO:0000256" key="1">
    <source>
        <dbReference type="ARBA" id="ARBA00010845"/>
    </source>
</evidence>
<comment type="similarity">
    <text evidence="1">Belongs to the shugoshin family.</text>
</comment>
<dbReference type="GO" id="GO:0005634">
    <property type="term" value="C:nucleus"/>
    <property type="evidence" value="ECO:0007669"/>
    <property type="project" value="InterPro"/>
</dbReference>
<evidence type="ECO:0000313" key="5">
    <source>
        <dbReference type="EMBL" id="CAI9259930.1"/>
    </source>
</evidence>
<evidence type="ECO:0000259" key="4">
    <source>
        <dbReference type="Pfam" id="PF07557"/>
    </source>
</evidence>
<dbReference type="InterPro" id="IPR011515">
    <property type="entry name" value="Shugoshin_C"/>
</dbReference>
<keyword evidence="2" id="KW-0159">Chromosome partition</keyword>
<name>A0AA35V627_LACSI</name>
<dbReference type="EMBL" id="OX465086">
    <property type="protein sequence ID" value="CAI9259930.1"/>
    <property type="molecule type" value="Genomic_DNA"/>
</dbReference>
<evidence type="ECO:0000313" key="6">
    <source>
        <dbReference type="Proteomes" id="UP001177003"/>
    </source>
</evidence>
<dbReference type="AlphaFoldDB" id="A0AA35V627"/>
<reference evidence="5" key="1">
    <citation type="submission" date="2023-04" db="EMBL/GenBank/DDBJ databases">
        <authorList>
            <person name="Vijverberg K."/>
            <person name="Xiong W."/>
            <person name="Schranz E."/>
        </authorList>
    </citation>
    <scope>NUCLEOTIDE SEQUENCE</scope>
</reference>
<evidence type="ECO:0000256" key="3">
    <source>
        <dbReference type="SAM" id="MobiDB-lite"/>
    </source>
</evidence>
<dbReference type="InterPro" id="IPR044693">
    <property type="entry name" value="SGO_plant"/>
</dbReference>
<protein>
    <recommendedName>
        <fullName evidence="4">Shugoshin C-terminal domain-containing protein</fullName>
    </recommendedName>
</protein>
<organism evidence="5 6">
    <name type="scientific">Lactuca saligna</name>
    <name type="common">Willowleaf lettuce</name>
    <dbReference type="NCBI Taxonomy" id="75948"/>
    <lineage>
        <taxon>Eukaryota</taxon>
        <taxon>Viridiplantae</taxon>
        <taxon>Streptophyta</taxon>
        <taxon>Embryophyta</taxon>
        <taxon>Tracheophyta</taxon>
        <taxon>Spermatophyta</taxon>
        <taxon>Magnoliopsida</taxon>
        <taxon>eudicotyledons</taxon>
        <taxon>Gunneridae</taxon>
        <taxon>Pentapetalae</taxon>
        <taxon>asterids</taxon>
        <taxon>campanulids</taxon>
        <taxon>Asterales</taxon>
        <taxon>Asteraceae</taxon>
        <taxon>Cichorioideae</taxon>
        <taxon>Cichorieae</taxon>
        <taxon>Lactucinae</taxon>
        <taxon>Lactuca</taxon>
    </lineage>
</organism>
<keyword evidence="6" id="KW-1185">Reference proteome</keyword>
<accession>A0AA35V627</accession>
<dbReference type="PANTHER" id="PTHR34373">
    <property type="entry name" value="SHUGOSHIN 2"/>
    <property type="match status" value="1"/>
</dbReference>
<dbReference type="GO" id="GO:0000775">
    <property type="term" value="C:chromosome, centromeric region"/>
    <property type="evidence" value="ECO:0007669"/>
    <property type="project" value="InterPro"/>
</dbReference>
<dbReference type="PANTHER" id="PTHR34373:SF9">
    <property type="entry name" value="SHUGOSHIN 2"/>
    <property type="match status" value="1"/>
</dbReference>
<feature type="region of interest" description="Disordered" evidence="3">
    <location>
        <begin position="50"/>
        <end position="74"/>
    </location>
</feature>
<dbReference type="GO" id="GO:0034090">
    <property type="term" value="P:maintenance of meiotic sister chromatid cohesion"/>
    <property type="evidence" value="ECO:0007669"/>
    <property type="project" value="InterPro"/>
</dbReference>
<dbReference type="Proteomes" id="UP001177003">
    <property type="component" value="Chromosome 0"/>
</dbReference>
<feature type="domain" description="Shugoshin C-terminal" evidence="4">
    <location>
        <begin position="286"/>
        <end position="310"/>
    </location>
</feature>
<gene>
    <name evidence="5" type="ORF">LSALG_LOCUS790</name>
</gene>
<evidence type="ECO:0000256" key="2">
    <source>
        <dbReference type="ARBA" id="ARBA00022829"/>
    </source>
</evidence>
<feature type="compositionally biased region" description="Polar residues" evidence="3">
    <location>
        <begin position="51"/>
        <end position="68"/>
    </location>
</feature>